<dbReference type="SUPFAM" id="SSF54523">
    <property type="entry name" value="Pili subunits"/>
    <property type="match status" value="1"/>
</dbReference>
<evidence type="ECO:0000256" key="5">
    <source>
        <dbReference type="ARBA" id="ARBA00023136"/>
    </source>
</evidence>
<accession>G0YPW9</accession>
<feature type="domain" description="Trimeric autotransporter adhesin YadA-like C-terminal membrane anchor" evidence="8">
    <location>
        <begin position="203"/>
        <end position="255"/>
    </location>
</feature>
<organism evidence="9 10">
    <name type="scientific">Erwinia phage vB_EamM-Y2</name>
    <dbReference type="NCBI Taxonomy" id="1051676"/>
    <lineage>
        <taxon>Viruses</taxon>
        <taxon>Duplodnaviria</taxon>
        <taxon>Heunggongvirae</taxon>
        <taxon>Uroviricota</taxon>
        <taxon>Caudoviricetes</taxon>
        <taxon>Chaseviridae</taxon>
        <taxon>Cleopatravirinae</taxon>
        <taxon>Loessnervirus</taxon>
        <taxon>Loessnervirus Y2</taxon>
    </lineage>
</organism>
<comment type="subcellular location">
    <subcellularLocation>
        <location evidence="1">Cell outer membrane</location>
    </subcellularLocation>
</comment>
<reference evidence="9 10" key="1">
    <citation type="journal article" date="2011" name="Appl. Environ. Microbiol.">
        <title>Novel Virulent and Broad-Host-Range Erwinia amylovora Bacteriophages Reveal a High Degree of Mosaicism and a Relationship to Enterobacteriaceae Phages.</title>
        <authorList>
            <person name="Born Y."/>
            <person name="Fieseler L."/>
            <person name="Marazzi J."/>
            <person name="Lurz R."/>
            <person name="Duffy B."/>
            <person name="Loessner M.J."/>
        </authorList>
    </citation>
    <scope>NUCLEOTIDE SEQUENCE [LARGE SCALE GENOMIC DNA]</scope>
</reference>
<dbReference type="EMBL" id="HQ728264">
    <property type="protein sequence ID" value="AEJ81396.1"/>
    <property type="molecule type" value="Genomic_DNA"/>
</dbReference>
<keyword evidence="10" id="KW-1185">Reference proteome</keyword>
<evidence type="ECO:0000259" key="8">
    <source>
        <dbReference type="Pfam" id="PF03895"/>
    </source>
</evidence>
<keyword evidence="3" id="KW-0812">Transmembrane</keyword>
<dbReference type="InterPro" id="IPR045584">
    <property type="entry name" value="Pilin-like"/>
</dbReference>
<keyword evidence="4" id="KW-0732">Signal</keyword>
<dbReference type="Proteomes" id="UP000008892">
    <property type="component" value="Segment"/>
</dbReference>
<proteinExistence type="predicted"/>
<name>G0YPW9_9CAUD</name>
<evidence type="ECO:0000313" key="10">
    <source>
        <dbReference type="Proteomes" id="UP000008892"/>
    </source>
</evidence>
<evidence type="ECO:0000256" key="2">
    <source>
        <dbReference type="ARBA" id="ARBA00022452"/>
    </source>
</evidence>
<evidence type="ECO:0000256" key="4">
    <source>
        <dbReference type="ARBA" id="ARBA00022729"/>
    </source>
</evidence>
<keyword evidence="6" id="KW-0998">Cell outer membrane</keyword>
<evidence type="ECO:0000256" key="1">
    <source>
        <dbReference type="ARBA" id="ARBA00004442"/>
    </source>
</evidence>
<dbReference type="Pfam" id="PF03895">
    <property type="entry name" value="YadA_anchor"/>
    <property type="match status" value="1"/>
</dbReference>
<evidence type="ECO:0000256" key="7">
    <source>
        <dbReference type="SAM" id="MobiDB-lite"/>
    </source>
</evidence>
<keyword evidence="5" id="KW-0472">Membrane</keyword>
<keyword evidence="2" id="KW-1134">Transmembrane beta strand</keyword>
<protein>
    <submittedName>
        <fullName evidence="9">Gp20</fullName>
    </submittedName>
</protein>
<dbReference type="GeneID" id="14010451"/>
<feature type="compositionally biased region" description="Polar residues" evidence="7">
    <location>
        <begin position="95"/>
        <end position="105"/>
    </location>
</feature>
<evidence type="ECO:0000313" key="9">
    <source>
        <dbReference type="EMBL" id="AEJ81396.1"/>
    </source>
</evidence>
<dbReference type="KEGG" id="vg:14010451"/>
<dbReference type="RefSeq" id="YP_007004670.1">
    <property type="nucleotide sequence ID" value="NC_019504.1"/>
</dbReference>
<dbReference type="InterPro" id="IPR005594">
    <property type="entry name" value="YadA_C"/>
</dbReference>
<sequence>MRKIILVLGFVALSAGAVDFPRSEQEAFALQHSPEYQTMPASQRADVEGAFGKSSYVAHNDPTGEPVNARNPSKELPVINQRPADKADRPVITGVGNTPANTSETKLPDSTGVVQTDVRVRNEVTNNASVETRGAELRISDARNDSSSVAVDNVSRRVATNSAGIESNHRAIESNRRQIETNRRDIRRVGATAVASANLHYDASNSGYAVSVGEYRGETAIAGGLQYGITEQSAATVQVSYDGTGTGASVGFHSSF</sequence>
<evidence type="ECO:0000256" key="6">
    <source>
        <dbReference type="ARBA" id="ARBA00023237"/>
    </source>
</evidence>
<feature type="region of interest" description="Disordered" evidence="7">
    <location>
        <begin position="54"/>
        <end position="111"/>
    </location>
</feature>
<evidence type="ECO:0000256" key="3">
    <source>
        <dbReference type="ARBA" id="ARBA00022692"/>
    </source>
</evidence>
<dbReference type="Gene3D" id="3.30.1300.30">
    <property type="entry name" value="GSPII I/J protein-like"/>
    <property type="match status" value="1"/>
</dbReference>